<dbReference type="Proteomes" id="UP000004535">
    <property type="component" value="Unassembled WGS sequence"/>
</dbReference>
<protein>
    <submittedName>
        <fullName evidence="2">Uncharacterized protein</fullName>
    </submittedName>
</protein>
<feature type="region of interest" description="Disordered" evidence="1">
    <location>
        <begin position="217"/>
        <end position="258"/>
    </location>
</feature>
<comment type="caution">
    <text evidence="2">The sequence shown here is derived from an EMBL/GenBank/DDBJ whole genome shotgun (WGS) entry which is preliminary data.</text>
</comment>
<reference evidence="2 3" key="1">
    <citation type="journal article" date="2012" name="J. Bacteriol.">
        <title>Draft Genome Sequence Determination for Cystic Fibrosis and Chronic Granulomatous Disease Burkholderia multivorans Isolates.</title>
        <authorList>
            <person name="Varga J.J."/>
            <person name="Losada L."/>
            <person name="Zelazny A.M."/>
            <person name="Brinkac L."/>
            <person name="Harkins D."/>
            <person name="Radune D."/>
            <person name="Hostetler J."/>
            <person name="Sampaio E.P."/>
            <person name="Ronning C.M."/>
            <person name="Nierman W.C."/>
            <person name="Greenberg D.E."/>
            <person name="Holland S.M."/>
            <person name="Goldberg J.B."/>
        </authorList>
    </citation>
    <scope>NUCLEOTIDE SEQUENCE [LARGE SCALE GENOMIC DNA]</scope>
    <source>
        <strain evidence="2 3">CGD2</strain>
    </source>
</reference>
<evidence type="ECO:0000313" key="2">
    <source>
        <dbReference type="EMBL" id="EEE06542.1"/>
    </source>
</evidence>
<gene>
    <name evidence="2" type="ORF">BURMUCGD2_4138</name>
</gene>
<name>B9BRX1_9BURK</name>
<sequence length="258" mass="27587">MRTRFSNPASLPAIRVCRAPEPLCRRSACASAVQPPASDLPFLVSSLHITWIRSPMTLAFRLSLSAATVCALALAASAAASPASDALADRSAVTNVFRVERRAARDSNAARDRTRYARPAARSPFETDNTRPLQIDGDRLTPQPSNARPADSAWADTRVAPGRDTAGRLLPEAERRSADWDAYLRANGSLSADGLSPARPYAPMRPFDAVRGVPGAPNPFDPSIPHPETRTFYDDGAGSRCTATGGAGTSRSSCRLDW</sequence>
<feature type="region of interest" description="Disordered" evidence="1">
    <location>
        <begin position="108"/>
        <end position="173"/>
    </location>
</feature>
<evidence type="ECO:0000256" key="1">
    <source>
        <dbReference type="SAM" id="MobiDB-lite"/>
    </source>
</evidence>
<organism evidence="2 3">
    <name type="scientific">Burkholderia multivorans CGD2</name>
    <dbReference type="NCBI Taxonomy" id="513052"/>
    <lineage>
        <taxon>Bacteria</taxon>
        <taxon>Pseudomonadati</taxon>
        <taxon>Pseudomonadota</taxon>
        <taxon>Betaproteobacteria</taxon>
        <taxon>Burkholderiales</taxon>
        <taxon>Burkholderiaceae</taxon>
        <taxon>Burkholderia</taxon>
        <taxon>Burkholderia cepacia complex</taxon>
    </lineage>
</organism>
<feature type="compositionally biased region" description="Polar residues" evidence="1">
    <location>
        <begin position="249"/>
        <end position="258"/>
    </location>
</feature>
<evidence type="ECO:0000313" key="3">
    <source>
        <dbReference type="Proteomes" id="UP000004535"/>
    </source>
</evidence>
<proteinExistence type="predicted"/>
<dbReference type="AlphaFoldDB" id="B9BRX1"/>
<accession>B9BRX1</accession>
<dbReference type="EMBL" id="ACFC01000006">
    <property type="protein sequence ID" value="EEE06542.1"/>
    <property type="molecule type" value="Genomic_DNA"/>
</dbReference>